<dbReference type="Proteomes" id="UP000662783">
    <property type="component" value="Chromosome"/>
</dbReference>
<accession>A0A974WLZ4</accession>
<evidence type="ECO:0000256" key="2">
    <source>
        <dbReference type="RuleBase" id="RU003452"/>
    </source>
</evidence>
<sequence length="267" mass="30930">MTTNSISQYLERIGLHDSKTGLESLIELQQHHIENIPFENLDVVVGREIDLDRSYLYDKIIHRGRGGYCFELNLLYADLLAALGFTIQPVLGRVWLRNPPNRPPRNHLAHLVKVNSDLYITDVGFGGLAPRIPLNIHDTSVKNDNDGEIRIQSLINGELMIQRRTDNGWANQYSFELAEISEDDIQISNFYMSRNPASHFYKDRFLGKFNAHGRIGLFNNKFSKRDGINVVSTEVVNYGDDWIEKLRREFNIELDFSKDEYNILFER</sequence>
<protein>
    <submittedName>
        <fullName evidence="3">Arylamine N-acetyltransferase</fullName>
    </submittedName>
</protein>
<dbReference type="RefSeq" id="WP_205723204.1">
    <property type="nucleotide sequence ID" value="NZ_CP070608.1"/>
</dbReference>
<dbReference type="GO" id="GO:0016407">
    <property type="term" value="F:acetyltransferase activity"/>
    <property type="evidence" value="ECO:0007669"/>
    <property type="project" value="InterPro"/>
</dbReference>
<comment type="similarity">
    <text evidence="1 2">Belongs to the arylamine N-acetyltransferase family.</text>
</comment>
<evidence type="ECO:0000313" key="3">
    <source>
        <dbReference type="EMBL" id="QSE98690.1"/>
    </source>
</evidence>
<dbReference type="Gene3D" id="3.30.2140.20">
    <property type="match status" value="1"/>
</dbReference>
<keyword evidence="4" id="KW-1185">Reference proteome</keyword>
<dbReference type="AlphaFoldDB" id="A0A974WLZ4"/>
<dbReference type="EMBL" id="CP070608">
    <property type="protein sequence ID" value="QSE98690.1"/>
    <property type="molecule type" value="Genomic_DNA"/>
</dbReference>
<dbReference type="KEGG" id="fuv:JR347_06315"/>
<gene>
    <name evidence="3" type="ORF">JR347_06315</name>
</gene>
<evidence type="ECO:0000313" key="4">
    <source>
        <dbReference type="Proteomes" id="UP000662783"/>
    </source>
</evidence>
<dbReference type="PRINTS" id="PR01543">
    <property type="entry name" value="ANATRNSFRASE"/>
</dbReference>
<name>A0A974WLZ4_9BACT</name>
<reference evidence="3" key="1">
    <citation type="submission" date="2021-02" db="EMBL/GenBank/DDBJ databases">
        <title>Fulvivirga sp. S481 isolated from sea water.</title>
        <authorList>
            <person name="Bae S.S."/>
            <person name="Baek K."/>
        </authorList>
    </citation>
    <scope>NUCLEOTIDE SEQUENCE</scope>
    <source>
        <strain evidence="3">S481</strain>
    </source>
</reference>
<dbReference type="PANTHER" id="PTHR11786">
    <property type="entry name" value="N-HYDROXYARYLAMINE O-ACETYLTRANSFERASE"/>
    <property type="match status" value="1"/>
</dbReference>
<dbReference type="Pfam" id="PF00797">
    <property type="entry name" value="Acetyltransf_2"/>
    <property type="match status" value="1"/>
</dbReference>
<dbReference type="PANTHER" id="PTHR11786:SF0">
    <property type="entry name" value="ARYLAMINE N-ACETYLTRANSFERASE 4-RELATED"/>
    <property type="match status" value="1"/>
</dbReference>
<dbReference type="InterPro" id="IPR038765">
    <property type="entry name" value="Papain-like_cys_pep_sf"/>
</dbReference>
<evidence type="ECO:0000256" key="1">
    <source>
        <dbReference type="ARBA" id="ARBA00006547"/>
    </source>
</evidence>
<dbReference type="InterPro" id="IPR053710">
    <property type="entry name" value="Arylamine_NAT_domain_sf"/>
</dbReference>
<organism evidence="3 4">
    <name type="scientific">Fulvivirga lutea</name>
    <dbReference type="NCBI Taxonomy" id="2810512"/>
    <lineage>
        <taxon>Bacteria</taxon>
        <taxon>Pseudomonadati</taxon>
        <taxon>Bacteroidota</taxon>
        <taxon>Cytophagia</taxon>
        <taxon>Cytophagales</taxon>
        <taxon>Fulvivirgaceae</taxon>
        <taxon>Fulvivirga</taxon>
    </lineage>
</organism>
<dbReference type="SUPFAM" id="SSF54001">
    <property type="entry name" value="Cysteine proteinases"/>
    <property type="match status" value="1"/>
</dbReference>
<dbReference type="InterPro" id="IPR001447">
    <property type="entry name" value="Arylamine_N-AcTrfase"/>
</dbReference>
<proteinExistence type="inferred from homology"/>